<sequence>MQHPAYSTAQAFALMAAATHPLGEVPQPIPGLEEQGLTFRHPMVEGEGRTEPEWLTGRGWDEAQRLHRQTGFEAPGRLGKADRLRLDLINEERRMEALYLGGQPKALAFGLLCVDNAIKYPTNPRDPWYRLESRLERSVRSRALNEALKQINGGVDVVESGGFTDVARELIAQVVIHLDDGREARSLARDADMPEAIERREEHRRARRG</sequence>
<reference evidence="2" key="1">
    <citation type="submission" date="2021-05" db="EMBL/GenBank/DDBJ databases">
        <title>Direct Submission.</title>
        <authorList>
            <person name="Li K."/>
            <person name="Gao J."/>
        </authorList>
    </citation>
    <scope>NUCLEOTIDE SEQUENCE [LARGE SCALE GENOMIC DNA]</scope>
    <source>
        <strain evidence="2">Mg02</strain>
        <plasmid evidence="2">unnamed4</plasmid>
    </source>
</reference>
<dbReference type="EMBL" id="CP074136">
    <property type="protein sequence ID" value="QUX26440.1"/>
    <property type="molecule type" value="Genomic_DNA"/>
</dbReference>
<dbReference type="RefSeq" id="WP_220566019.1">
    <property type="nucleotide sequence ID" value="NZ_CP074136.1"/>
</dbReference>
<keyword evidence="1" id="KW-0614">Plasmid</keyword>
<keyword evidence="2" id="KW-1185">Reference proteome</keyword>
<evidence type="ECO:0008006" key="3">
    <source>
        <dbReference type="Google" id="ProtNLM"/>
    </source>
</evidence>
<protein>
    <recommendedName>
        <fullName evidence="3">GPP34 family phosphoprotein</fullName>
    </recommendedName>
</protein>
<evidence type="ECO:0000313" key="1">
    <source>
        <dbReference type="EMBL" id="QUX26440.1"/>
    </source>
</evidence>
<geneLocation type="plasmid" evidence="1 2">
    <name>unnamed4</name>
</geneLocation>
<organism evidence="1 2">
    <name type="scientific">Nocardiopsis changdeensis</name>
    <dbReference type="NCBI Taxonomy" id="2831969"/>
    <lineage>
        <taxon>Bacteria</taxon>
        <taxon>Bacillati</taxon>
        <taxon>Actinomycetota</taxon>
        <taxon>Actinomycetes</taxon>
        <taxon>Streptosporangiales</taxon>
        <taxon>Nocardiopsidaceae</taxon>
        <taxon>Nocardiopsis</taxon>
    </lineage>
</organism>
<name>A0A975QCM2_9ACTN</name>
<accession>A0A975QCM2</accession>
<gene>
    <name evidence="1" type="ORF">KGD84_32600</name>
</gene>
<dbReference type="Proteomes" id="UP000676079">
    <property type="component" value="Plasmid unnamed4"/>
</dbReference>
<evidence type="ECO:0000313" key="2">
    <source>
        <dbReference type="Proteomes" id="UP000676079"/>
    </source>
</evidence>
<proteinExistence type="predicted"/>